<proteinExistence type="predicted"/>
<protein>
    <submittedName>
        <fullName evidence="1">Uncharacterized protein</fullName>
    </submittedName>
</protein>
<dbReference type="AlphaFoldDB" id="A0A834YVT5"/>
<dbReference type="EMBL" id="JABCRI010000015">
    <property type="protein sequence ID" value="KAF8393548.1"/>
    <property type="molecule type" value="Genomic_DNA"/>
</dbReference>
<accession>A0A834YVT5</accession>
<evidence type="ECO:0000313" key="1">
    <source>
        <dbReference type="EMBL" id="KAF8393548.1"/>
    </source>
</evidence>
<name>A0A834YVT5_TETSI</name>
<dbReference type="PANTHER" id="PTHR42663:SF3">
    <property type="entry name" value="OS09G0363800 PROTEIN"/>
    <property type="match status" value="1"/>
</dbReference>
<sequence length="186" mass="20671">MLPLASHGSNLSANLHIKRLSSTSRQKLNGNAPDLERSFSIRLNMVELRSVYINPTTPCLRWDRLFTNPYKKPLVRGYYVKETSCYSANGDIGAKVPTEQSEIIFLGTGTSEGIPRVSCLTHPLKACAICSKAVVRGNKNRRLNTSILIRYPKSSGRCNILVDAGKYVEDAFLSTLIMFTYDGNHS</sequence>
<dbReference type="PANTHER" id="PTHR42663">
    <property type="entry name" value="HYDROLASE C777.06C-RELATED-RELATED"/>
    <property type="match status" value="1"/>
</dbReference>
<dbReference type="InterPro" id="IPR036866">
    <property type="entry name" value="RibonucZ/Hydroxyglut_hydro"/>
</dbReference>
<evidence type="ECO:0000313" key="2">
    <source>
        <dbReference type="Proteomes" id="UP000655225"/>
    </source>
</evidence>
<dbReference type="Proteomes" id="UP000655225">
    <property type="component" value="Unassembled WGS sequence"/>
</dbReference>
<dbReference type="OrthoDB" id="1709131at2759"/>
<gene>
    <name evidence="1" type="ORF">HHK36_021792</name>
</gene>
<comment type="caution">
    <text evidence="1">The sequence shown here is derived from an EMBL/GenBank/DDBJ whole genome shotgun (WGS) entry which is preliminary data.</text>
</comment>
<dbReference type="Gene3D" id="3.60.15.10">
    <property type="entry name" value="Ribonuclease Z/Hydroxyacylglutathione hydrolase-like"/>
    <property type="match status" value="1"/>
</dbReference>
<organism evidence="1 2">
    <name type="scientific">Tetracentron sinense</name>
    <name type="common">Spur-leaf</name>
    <dbReference type="NCBI Taxonomy" id="13715"/>
    <lineage>
        <taxon>Eukaryota</taxon>
        <taxon>Viridiplantae</taxon>
        <taxon>Streptophyta</taxon>
        <taxon>Embryophyta</taxon>
        <taxon>Tracheophyta</taxon>
        <taxon>Spermatophyta</taxon>
        <taxon>Magnoliopsida</taxon>
        <taxon>Trochodendrales</taxon>
        <taxon>Trochodendraceae</taxon>
        <taxon>Tetracentron</taxon>
    </lineage>
</organism>
<reference evidence="1 2" key="1">
    <citation type="submission" date="2020-04" db="EMBL/GenBank/DDBJ databases">
        <title>Plant Genome Project.</title>
        <authorList>
            <person name="Zhang R.-G."/>
        </authorList>
    </citation>
    <scope>NUCLEOTIDE SEQUENCE [LARGE SCALE GENOMIC DNA]</scope>
    <source>
        <strain evidence="1">YNK0</strain>
        <tissue evidence="1">Leaf</tissue>
    </source>
</reference>
<keyword evidence="2" id="KW-1185">Reference proteome</keyword>